<gene>
    <name evidence="2" type="ORF">FC093_13610</name>
</gene>
<reference evidence="2 3" key="1">
    <citation type="submission" date="2019-05" db="EMBL/GenBank/DDBJ databases">
        <title>Panacibacter sp. strain 17mud1-8 Genome sequencing and assembly.</title>
        <authorList>
            <person name="Chhetri G."/>
        </authorList>
    </citation>
    <scope>NUCLEOTIDE SEQUENCE [LARGE SCALE GENOMIC DNA]</scope>
    <source>
        <strain evidence="2 3">17mud1-8</strain>
    </source>
</reference>
<name>A0A4U3KZA6_9BACT</name>
<dbReference type="RefSeq" id="WP_137262347.1">
    <property type="nucleotide sequence ID" value="NZ_SZQL01000010.1"/>
</dbReference>
<feature type="chain" id="PRO_5020938139" evidence="1">
    <location>
        <begin position="20"/>
        <end position="382"/>
    </location>
</feature>
<organism evidence="2 3">
    <name type="scientific">Ilyomonas limi</name>
    <dbReference type="NCBI Taxonomy" id="2575867"/>
    <lineage>
        <taxon>Bacteria</taxon>
        <taxon>Pseudomonadati</taxon>
        <taxon>Bacteroidota</taxon>
        <taxon>Chitinophagia</taxon>
        <taxon>Chitinophagales</taxon>
        <taxon>Chitinophagaceae</taxon>
        <taxon>Ilyomonas</taxon>
    </lineage>
</organism>
<keyword evidence="1" id="KW-0732">Signal</keyword>
<dbReference type="OrthoDB" id="1116847at2"/>
<proteinExistence type="predicted"/>
<dbReference type="AlphaFoldDB" id="A0A4U3KZA6"/>
<dbReference type="EMBL" id="SZQL01000010">
    <property type="protein sequence ID" value="TKK67782.1"/>
    <property type="molecule type" value="Genomic_DNA"/>
</dbReference>
<protein>
    <submittedName>
        <fullName evidence="2">Uncharacterized protein</fullName>
    </submittedName>
</protein>
<sequence>MRKYFFFIFLLLISLHSSAQDSALMSELMKRIAAHQVNNNSFFVNGIFPSYISNQLHFSERKKDNNIFFTALIDYTLRNLRSKHLINPTPYDSIHVQASTAYTYFKNKKGRTTYNFWRTDSAYIFPYTNWIHKMKKNTALPDDMDDTVLSLLAQNADSARASAVHKEMQYYINKNKENAKAINKNYRKYAAYSVWYGKDFPVVFDVCVLSNVLHFVQYYNLQWTAADSASLQIIIQSITSGDYIKKPVSISPYYGNTSIILYHLSRLMSNKPIPQLEVLKIALITTAVRQFAQTNNPLEKAILCTAIMRWGYVPPAFKIPNIDAIEQNDLPFFIGNIPSYFPLPIRKIFTRKGWGLFYHYCPAYNDALFVEYLALRRYLIAN</sequence>
<accession>A0A4U3KZA6</accession>
<evidence type="ECO:0000256" key="1">
    <source>
        <dbReference type="SAM" id="SignalP"/>
    </source>
</evidence>
<evidence type="ECO:0000313" key="2">
    <source>
        <dbReference type="EMBL" id="TKK67782.1"/>
    </source>
</evidence>
<dbReference type="Proteomes" id="UP000305848">
    <property type="component" value="Unassembled WGS sequence"/>
</dbReference>
<comment type="caution">
    <text evidence="2">The sequence shown here is derived from an EMBL/GenBank/DDBJ whole genome shotgun (WGS) entry which is preliminary data.</text>
</comment>
<evidence type="ECO:0000313" key="3">
    <source>
        <dbReference type="Proteomes" id="UP000305848"/>
    </source>
</evidence>
<keyword evidence="3" id="KW-1185">Reference proteome</keyword>
<feature type="signal peptide" evidence="1">
    <location>
        <begin position="1"/>
        <end position="19"/>
    </location>
</feature>